<evidence type="ECO:0000259" key="5">
    <source>
        <dbReference type="PROSITE" id="PS50977"/>
    </source>
</evidence>
<evidence type="ECO:0000313" key="7">
    <source>
        <dbReference type="Proteomes" id="UP001500618"/>
    </source>
</evidence>
<dbReference type="PANTHER" id="PTHR30055">
    <property type="entry name" value="HTH-TYPE TRANSCRIPTIONAL REGULATOR RUTR"/>
    <property type="match status" value="1"/>
</dbReference>
<dbReference type="Pfam" id="PF00440">
    <property type="entry name" value="TetR_N"/>
    <property type="match status" value="1"/>
</dbReference>
<dbReference type="EMBL" id="BAAANY010000039">
    <property type="protein sequence ID" value="GAA1714799.1"/>
    <property type="molecule type" value="Genomic_DNA"/>
</dbReference>
<dbReference type="PROSITE" id="PS50977">
    <property type="entry name" value="HTH_TETR_2"/>
    <property type="match status" value="1"/>
</dbReference>
<keyword evidence="3" id="KW-0804">Transcription</keyword>
<evidence type="ECO:0000256" key="3">
    <source>
        <dbReference type="ARBA" id="ARBA00023163"/>
    </source>
</evidence>
<dbReference type="Gene3D" id="1.10.357.10">
    <property type="entry name" value="Tetracycline Repressor, domain 2"/>
    <property type="match status" value="1"/>
</dbReference>
<dbReference type="PANTHER" id="PTHR30055:SF225">
    <property type="entry name" value="TRANSCRIPTIONAL REGULATORY PROTEIN-RELATED"/>
    <property type="match status" value="1"/>
</dbReference>
<accession>A0ABN2IZE0</accession>
<feature type="domain" description="HTH tetR-type" evidence="5">
    <location>
        <begin position="17"/>
        <end position="77"/>
    </location>
</feature>
<keyword evidence="2 4" id="KW-0238">DNA-binding</keyword>
<organism evidence="6 7">
    <name type="scientific">Fodinicola feengrottensis</name>
    <dbReference type="NCBI Taxonomy" id="435914"/>
    <lineage>
        <taxon>Bacteria</taxon>
        <taxon>Bacillati</taxon>
        <taxon>Actinomycetota</taxon>
        <taxon>Actinomycetes</taxon>
        <taxon>Mycobacteriales</taxon>
        <taxon>Fodinicola</taxon>
    </lineage>
</organism>
<evidence type="ECO:0000313" key="6">
    <source>
        <dbReference type="EMBL" id="GAA1714799.1"/>
    </source>
</evidence>
<name>A0ABN2IZE0_9ACTN</name>
<evidence type="ECO:0000256" key="4">
    <source>
        <dbReference type="PROSITE-ProRule" id="PRU00335"/>
    </source>
</evidence>
<dbReference type="InterPro" id="IPR036271">
    <property type="entry name" value="Tet_transcr_reg_TetR-rel_C_sf"/>
</dbReference>
<protein>
    <submittedName>
        <fullName evidence="6">TetR/AcrR family transcriptional regulator</fullName>
    </submittedName>
</protein>
<comment type="caution">
    <text evidence="6">The sequence shown here is derived from an EMBL/GenBank/DDBJ whole genome shotgun (WGS) entry which is preliminary data.</text>
</comment>
<reference evidence="6 7" key="1">
    <citation type="journal article" date="2019" name="Int. J. Syst. Evol. Microbiol.">
        <title>The Global Catalogue of Microorganisms (GCM) 10K type strain sequencing project: providing services to taxonomists for standard genome sequencing and annotation.</title>
        <authorList>
            <consortium name="The Broad Institute Genomics Platform"/>
            <consortium name="The Broad Institute Genome Sequencing Center for Infectious Disease"/>
            <person name="Wu L."/>
            <person name="Ma J."/>
        </authorList>
    </citation>
    <scope>NUCLEOTIDE SEQUENCE [LARGE SCALE GENOMIC DNA]</scope>
    <source>
        <strain evidence="6 7">JCM 14718</strain>
    </source>
</reference>
<keyword evidence="7" id="KW-1185">Reference proteome</keyword>
<dbReference type="InterPro" id="IPR009057">
    <property type="entry name" value="Homeodomain-like_sf"/>
</dbReference>
<dbReference type="InterPro" id="IPR001647">
    <property type="entry name" value="HTH_TetR"/>
</dbReference>
<dbReference type="InterPro" id="IPR011075">
    <property type="entry name" value="TetR_C"/>
</dbReference>
<feature type="DNA-binding region" description="H-T-H motif" evidence="4">
    <location>
        <begin position="40"/>
        <end position="59"/>
    </location>
</feature>
<dbReference type="Gene3D" id="1.10.10.60">
    <property type="entry name" value="Homeodomain-like"/>
    <property type="match status" value="1"/>
</dbReference>
<proteinExistence type="predicted"/>
<dbReference type="InterPro" id="IPR050109">
    <property type="entry name" value="HTH-type_TetR-like_transc_reg"/>
</dbReference>
<dbReference type="SUPFAM" id="SSF46689">
    <property type="entry name" value="Homeodomain-like"/>
    <property type="match status" value="1"/>
</dbReference>
<dbReference type="SUPFAM" id="SSF48498">
    <property type="entry name" value="Tetracyclin repressor-like, C-terminal domain"/>
    <property type="match status" value="1"/>
</dbReference>
<keyword evidence="1" id="KW-0805">Transcription regulation</keyword>
<gene>
    <name evidence="6" type="ORF">GCM10009765_74640</name>
</gene>
<evidence type="ECO:0000256" key="1">
    <source>
        <dbReference type="ARBA" id="ARBA00023015"/>
    </source>
</evidence>
<sequence length="197" mass="21341">MQWVTSSQTTRTRRRGQALEDAIFQAVLDELSTVGYGRMTMEGVAVRAGTAKSSLYRRWATLEDLVITAVNEWLPNPPPLAETGDLRADLVTAMTRMADTLAGPIGRAIGSILGDLRKSPSLQAAAREKVIEPRQRGLRAIFESAAARGEIRAGAITPIVLNVGPAMVMSRGLVQGLPLSRRDIEDIVDQLILPAVR</sequence>
<dbReference type="Proteomes" id="UP001500618">
    <property type="component" value="Unassembled WGS sequence"/>
</dbReference>
<evidence type="ECO:0000256" key="2">
    <source>
        <dbReference type="ARBA" id="ARBA00023125"/>
    </source>
</evidence>
<dbReference type="Pfam" id="PF16859">
    <property type="entry name" value="TetR_C_11"/>
    <property type="match status" value="1"/>
</dbReference>